<keyword evidence="1" id="KW-0079">Bacteriocin immunity</keyword>
<dbReference type="GeneID" id="82847479"/>
<name>I7JV57_9LACO</name>
<evidence type="ECO:0000256" key="1">
    <source>
        <dbReference type="ARBA" id="ARBA00023025"/>
    </source>
</evidence>
<keyword evidence="3" id="KW-1185">Reference proteome</keyword>
<evidence type="ECO:0008006" key="4">
    <source>
        <dbReference type="Google" id="ProtNLM"/>
    </source>
</evidence>
<dbReference type="STRING" id="1423758.FC41_GL000605"/>
<dbReference type="Gene3D" id="1.20.1440.50">
    <property type="entry name" value="Ta0600-like"/>
    <property type="match status" value="1"/>
</dbReference>
<organism evidence="2 3">
    <name type="scientific">Lactobacillus hominis DSM 23910 = CRBIP 24.179</name>
    <dbReference type="NCBI Taxonomy" id="1423758"/>
    <lineage>
        <taxon>Bacteria</taxon>
        <taxon>Bacillati</taxon>
        <taxon>Bacillota</taxon>
        <taxon>Bacilli</taxon>
        <taxon>Lactobacillales</taxon>
        <taxon>Lactobacillaceae</taxon>
        <taxon>Lactobacillus</taxon>
    </lineage>
</organism>
<dbReference type="EMBL" id="CAKE01000019">
    <property type="protein sequence ID" value="CCI82256.1"/>
    <property type="molecule type" value="Genomic_DNA"/>
</dbReference>
<dbReference type="RefSeq" id="WP_008471288.1">
    <property type="nucleotide sequence ID" value="NZ_AYZP01000013.1"/>
</dbReference>
<evidence type="ECO:0000313" key="2">
    <source>
        <dbReference type="EMBL" id="CCI82256.1"/>
    </source>
</evidence>
<dbReference type="eggNOG" id="ENOG5030A25">
    <property type="taxonomic scope" value="Bacteria"/>
</dbReference>
<protein>
    <recommendedName>
        <fullName evidence="4">Bacteriocin immunity protein</fullName>
    </recommendedName>
</protein>
<dbReference type="Proteomes" id="UP000009320">
    <property type="component" value="Unassembled WGS sequence"/>
</dbReference>
<dbReference type="AlphaFoldDB" id="I7JV57"/>
<dbReference type="OrthoDB" id="2326251at2"/>
<dbReference type="PATRIC" id="fig|1423758.3.peg.611"/>
<dbReference type="InterPro" id="IPR023130">
    <property type="entry name" value="Ta0600-like_sf"/>
</dbReference>
<proteinExistence type="predicted"/>
<gene>
    <name evidence="2" type="ORF">BN55_02815</name>
</gene>
<reference evidence="2 3" key="1">
    <citation type="submission" date="2012-06" db="EMBL/GenBank/DDBJ databases">
        <title>Draft Genome Sequence of Lactobacillus hominis Strain CRBIP 24.179T, isolated from human intestine.</title>
        <authorList>
            <person name="Cousin S."/>
            <person name="Ma L."/>
            <person name="Bizet C."/>
            <person name="Loux V."/>
            <person name="Bouchier C."/>
            <person name="Clermont D."/>
            <person name="Creno S."/>
        </authorList>
    </citation>
    <scope>NUCLEOTIDE SEQUENCE [LARGE SCALE GENOMIC DNA]</scope>
    <source>
        <strain evidence="3">CRBIP 24.179T</strain>
    </source>
</reference>
<dbReference type="GO" id="GO:0030153">
    <property type="term" value="P:bacteriocin immunity"/>
    <property type="evidence" value="ECO:0007669"/>
    <property type="project" value="UniProtKB-KW"/>
</dbReference>
<evidence type="ECO:0000313" key="3">
    <source>
        <dbReference type="Proteomes" id="UP000009320"/>
    </source>
</evidence>
<accession>I7JV57</accession>
<comment type="caution">
    <text evidence="2">The sequence shown here is derived from an EMBL/GenBank/DDBJ whole genome shotgun (WGS) entry which is preliminary data.</text>
</comment>
<sequence>MIISSPAKQLNSKLSSQEQEARQNGYLFAQLVRLYHTFDGRPGNEYSKLQDAIACVLDKIDQNDHPYAYTNKLVMFIEARHALRGLYLSPDQNKLLIDLRENTKRTNLNYVYLSAIDATSQFK</sequence>
<dbReference type="SUPFAM" id="SSF109797">
    <property type="entry name" value="Bacteriocin immunity protein-like"/>
    <property type="match status" value="1"/>
</dbReference>